<dbReference type="Gene3D" id="2.60.40.10">
    <property type="entry name" value="Immunoglobulins"/>
    <property type="match status" value="2"/>
</dbReference>
<accession>A0A3B3RA42</accession>
<dbReference type="Pfam" id="PF07679">
    <property type="entry name" value="I-set"/>
    <property type="match status" value="1"/>
</dbReference>
<dbReference type="InterPro" id="IPR003598">
    <property type="entry name" value="Ig_sub2"/>
</dbReference>
<evidence type="ECO:0000313" key="7">
    <source>
        <dbReference type="Proteomes" id="UP000261540"/>
    </source>
</evidence>
<evidence type="ECO:0000259" key="5">
    <source>
        <dbReference type="PROSITE" id="PS50835"/>
    </source>
</evidence>
<dbReference type="InterPro" id="IPR036179">
    <property type="entry name" value="Ig-like_dom_sf"/>
</dbReference>
<proteinExistence type="predicted"/>
<keyword evidence="7" id="KW-1185">Reference proteome</keyword>
<keyword evidence="1" id="KW-0732">Signal</keyword>
<keyword evidence="4" id="KW-0393">Immunoglobulin domain</keyword>
<dbReference type="GO" id="GO:0043005">
    <property type="term" value="C:neuron projection"/>
    <property type="evidence" value="ECO:0007669"/>
    <property type="project" value="TreeGrafter"/>
</dbReference>
<dbReference type="PANTHER" id="PTHR12231:SF218">
    <property type="entry name" value="MICROFIBRILLAR-ASSOCIATED PROTEIN 3-LIKE"/>
    <property type="match status" value="1"/>
</dbReference>
<feature type="domain" description="Ig-like" evidence="5">
    <location>
        <begin position="93"/>
        <end position="183"/>
    </location>
</feature>
<dbReference type="InterPro" id="IPR003599">
    <property type="entry name" value="Ig_sub"/>
</dbReference>
<dbReference type="AlphaFoldDB" id="A0A3B3RA42"/>
<dbReference type="SUPFAM" id="SSF48726">
    <property type="entry name" value="Immunoglobulin"/>
    <property type="match status" value="2"/>
</dbReference>
<dbReference type="SMART" id="SM00408">
    <property type="entry name" value="IGc2"/>
    <property type="match status" value="1"/>
</dbReference>
<reference evidence="6" key="1">
    <citation type="submission" date="2025-08" db="UniProtKB">
        <authorList>
            <consortium name="Ensembl"/>
        </authorList>
    </citation>
    <scope>IDENTIFICATION</scope>
</reference>
<evidence type="ECO:0000256" key="4">
    <source>
        <dbReference type="ARBA" id="ARBA00023319"/>
    </source>
</evidence>
<dbReference type="InterPro" id="IPR007110">
    <property type="entry name" value="Ig-like_dom"/>
</dbReference>
<dbReference type="InterPro" id="IPR013098">
    <property type="entry name" value="Ig_I-set"/>
</dbReference>
<dbReference type="GeneTree" id="ENSGT00940000159942"/>
<reference evidence="6" key="2">
    <citation type="submission" date="2025-09" db="UniProtKB">
        <authorList>
            <consortium name="Ensembl"/>
        </authorList>
    </citation>
    <scope>IDENTIFICATION</scope>
</reference>
<evidence type="ECO:0000256" key="2">
    <source>
        <dbReference type="ARBA" id="ARBA00022737"/>
    </source>
</evidence>
<dbReference type="PANTHER" id="PTHR12231">
    <property type="entry name" value="CTX-RELATED TYPE I TRANSMEMBRANE PROTEIN"/>
    <property type="match status" value="1"/>
</dbReference>
<dbReference type="PROSITE" id="PS50835">
    <property type="entry name" value="IG_LIKE"/>
    <property type="match status" value="1"/>
</dbReference>
<name>A0A3B3RA42_9TELE</name>
<dbReference type="SMART" id="SM00409">
    <property type="entry name" value="IG"/>
    <property type="match status" value="2"/>
</dbReference>
<dbReference type="Ensembl" id="ENSPKIT00000039230.1">
    <property type="protein sequence ID" value="ENSPKIP00000014775.1"/>
    <property type="gene ID" value="ENSPKIG00000001719.1"/>
</dbReference>
<organism evidence="6 7">
    <name type="scientific">Paramormyrops kingsleyae</name>
    <dbReference type="NCBI Taxonomy" id="1676925"/>
    <lineage>
        <taxon>Eukaryota</taxon>
        <taxon>Metazoa</taxon>
        <taxon>Chordata</taxon>
        <taxon>Craniata</taxon>
        <taxon>Vertebrata</taxon>
        <taxon>Euteleostomi</taxon>
        <taxon>Actinopterygii</taxon>
        <taxon>Neopterygii</taxon>
        <taxon>Teleostei</taxon>
        <taxon>Osteoglossocephala</taxon>
        <taxon>Osteoglossomorpha</taxon>
        <taxon>Osteoglossiformes</taxon>
        <taxon>Mormyridae</taxon>
        <taxon>Paramormyrops</taxon>
    </lineage>
</organism>
<keyword evidence="3" id="KW-1015">Disulfide bond</keyword>
<dbReference type="InterPro" id="IPR013783">
    <property type="entry name" value="Ig-like_fold"/>
</dbReference>
<keyword evidence="2" id="KW-0677">Repeat</keyword>
<dbReference type="Proteomes" id="UP000261540">
    <property type="component" value="Unplaced"/>
</dbReference>
<evidence type="ECO:0000313" key="6">
    <source>
        <dbReference type="Ensembl" id="ENSPKIP00000014775.1"/>
    </source>
</evidence>
<evidence type="ECO:0000256" key="1">
    <source>
        <dbReference type="ARBA" id="ARBA00022729"/>
    </source>
</evidence>
<evidence type="ECO:0000256" key="3">
    <source>
        <dbReference type="ARBA" id="ARBA00023157"/>
    </source>
</evidence>
<sequence length="205" mass="22756">MRFEIKRSPQNKFGSDRMVVTLAVLTQPPKITAPASKDVSVYLGRPVNRTFVPNGTLMIPAANFSSKGDYKCIASNAAGADTVTYRVHVAALPPVIKEEASENIKMKEGWNVYMHCTAKGEPLPFLKWTIPSGEHIKPSQFLDGRLFVFPNGTLYVRSSLPTDSGKYECYATNAVGSSKRAVQFEYNCFSVLKNNHLSHTGIYFR</sequence>
<protein>
    <recommendedName>
        <fullName evidence="5">Ig-like domain-containing protein</fullName>
    </recommendedName>
</protein>
<dbReference type="InterPro" id="IPR051170">
    <property type="entry name" value="Neural/epithelial_adhesion"/>
</dbReference>